<gene>
    <name evidence="6" type="primary">ezrA</name>
    <name evidence="8" type="ORF">SAMN04488569_101738</name>
</gene>
<evidence type="ECO:0000256" key="7">
    <source>
        <dbReference type="SAM" id="Phobius"/>
    </source>
</evidence>
<dbReference type="AlphaFoldDB" id="A0A1I3XWC1"/>
<comment type="subcellular location">
    <subcellularLocation>
        <location evidence="6">Cell membrane</location>
        <topology evidence="6">Single-pass membrane protein</topology>
    </subcellularLocation>
    <text evidence="6">Colocalized with FtsZ to the nascent septal site.</text>
</comment>
<dbReference type="Pfam" id="PF06160">
    <property type="entry name" value="EzrA"/>
    <property type="match status" value="1"/>
</dbReference>
<keyword evidence="3 6" id="KW-0175">Coiled coil</keyword>
<dbReference type="HAMAP" id="MF_00728">
    <property type="entry name" value="EzrA"/>
    <property type="match status" value="1"/>
</dbReference>
<keyword evidence="4 6" id="KW-0472">Membrane</keyword>
<dbReference type="OrthoDB" id="1654473at2"/>
<evidence type="ECO:0000256" key="4">
    <source>
        <dbReference type="ARBA" id="ARBA00023136"/>
    </source>
</evidence>
<dbReference type="Proteomes" id="UP000199589">
    <property type="component" value="Unassembled WGS sequence"/>
</dbReference>
<dbReference type="GO" id="GO:0000917">
    <property type="term" value="P:division septum assembly"/>
    <property type="evidence" value="ECO:0007669"/>
    <property type="project" value="UniProtKB-KW"/>
</dbReference>
<sequence length="570" mass="67206">MSLEIVVVILMLLIVALYIAMYIIRKNHYKSIDELDSRKSEVMNQFPLDKIQAVNNRSMTGQSRETAEELKEQWDQIETKQFPTIESLLFEAEQATDRYRFKKARQHEEEAERKIVEIQQSLNSLNTALDELMQREEANLKKIESIKKRYHMIRKDLLAKSFSFGRAVDALEDKLGTMETDFSTFSHLTAAGDHEEANLLLKQLEETITAMENYMTEVPGILKKVDNEILEQIEELESGYRSLQQEGYIFPDDSIKEDLAQTHVKIENTNSLIGSLEIKKAEELLAELEAKIEQIYDKLEVEIESKKEVNELLNQIRKIFHYLKEQNRKLFIEIDRLSQSYLLYRDERSEATQVQETIAEQEKLYMKINEELAEESVPFSQASQLLNLMFDQLQEMNEKSTTISKHLSDYRNSELEIKQDLEEMEIAMREMKRYVESRHLPGLPSEYLDFFFYTTDHIEQLSQSLAKPKLDMTEVFKLHEMCEDDVEQLAQDTDELVDQAMLSELVSQRLYRYKNEHSEVMETIKYSRSLFSEDFDYKTSLKMVREKLETIEPGAFEEVQKQYRKEKNFS</sequence>
<feature type="coiled-coil region" evidence="6">
    <location>
        <begin position="101"/>
        <end position="149"/>
    </location>
</feature>
<evidence type="ECO:0000256" key="5">
    <source>
        <dbReference type="ARBA" id="ARBA00023210"/>
    </source>
</evidence>
<dbReference type="GO" id="GO:0005886">
    <property type="term" value="C:plasma membrane"/>
    <property type="evidence" value="ECO:0007669"/>
    <property type="project" value="UniProtKB-SubCell"/>
</dbReference>
<evidence type="ECO:0000256" key="1">
    <source>
        <dbReference type="ARBA" id="ARBA00022692"/>
    </source>
</evidence>
<reference evidence="9" key="1">
    <citation type="submission" date="2016-10" db="EMBL/GenBank/DDBJ databases">
        <authorList>
            <person name="Varghese N."/>
            <person name="Submissions S."/>
        </authorList>
    </citation>
    <scope>NUCLEOTIDE SEQUENCE [LARGE SCALE GENOMIC DNA]</scope>
    <source>
        <strain evidence="9">DSM 16108</strain>
    </source>
</reference>
<keyword evidence="9" id="KW-1185">Reference proteome</keyword>
<feature type="topological domain" description="Extracellular" evidence="6">
    <location>
        <begin position="1"/>
        <end position="5"/>
    </location>
</feature>
<feature type="coiled-coil region" evidence="6">
    <location>
        <begin position="194"/>
        <end position="246"/>
    </location>
</feature>
<dbReference type="EMBL" id="FOSJ01000017">
    <property type="protein sequence ID" value="SFK23868.1"/>
    <property type="molecule type" value="Genomic_DNA"/>
</dbReference>
<feature type="coiled-coil region" evidence="6">
    <location>
        <begin position="278"/>
        <end position="316"/>
    </location>
</feature>
<feature type="coiled-coil region" evidence="6">
    <location>
        <begin position="344"/>
        <end position="371"/>
    </location>
</feature>
<evidence type="ECO:0000256" key="3">
    <source>
        <dbReference type="ARBA" id="ARBA00023054"/>
    </source>
</evidence>
<dbReference type="RefSeq" id="WP_091897147.1">
    <property type="nucleotide sequence ID" value="NZ_FOSJ01000017.1"/>
</dbReference>
<evidence type="ECO:0000313" key="9">
    <source>
        <dbReference type="Proteomes" id="UP000199589"/>
    </source>
</evidence>
<feature type="transmembrane region" description="Helical" evidence="7">
    <location>
        <begin position="6"/>
        <end position="24"/>
    </location>
</feature>
<keyword evidence="6" id="KW-0132">Cell division</keyword>
<comment type="function">
    <text evidence="6">Negative regulator of FtsZ ring formation; modulates the frequency and position of FtsZ ring formation. Inhibits FtsZ ring formation at polar sites. Interacts either with FtsZ or with one of its binding partners to promote depolymerization.</text>
</comment>
<keyword evidence="1 6" id="KW-0812">Transmembrane</keyword>
<dbReference type="InterPro" id="IPR010379">
    <property type="entry name" value="EzrA"/>
</dbReference>
<feature type="topological domain" description="Cytoplasmic" evidence="6">
    <location>
        <begin position="25"/>
        <end position="570"/>
    </location>
</feature>
<organism evidence="8 9">
    <name type="scientific">Marinilactibacillus piezotolerans</name>
    <dbReference type="NCBI Taxonomy" id="258723"/>
    <lineage>
        <taxon>Bacteria</taxon>
        <taxon>Bacillati</taxon>
        <taxon>Bacillota</taxon>
        <taxon>Bacilli</taxon>
        <taxon>Lactobacillales</taxon>
        <taxon>Carnobacteriaceae</taxon>
        <taxon>Marinilactibacillus</taxon>
    </lineage>
</organism>
<keyword evidence="6" id="KW-0131">Cell cycle</keyword>
<proteinExistence type="inferred from homology"/>
<evidence type="ECO:0000313" key="8">
    <source>
        <dbReference type="EMBL" id="SFK23868.1"/>
    </source>
</evidence>
<comment type="similarity">
    <text evidence="6">Belongs to the EzrA family.</text>
</comment>
<evidence type="ECO:0000256" key="6">
    <source>
        <dbReference type="HAMAP-Rule" id="MF_00728"/>
    </source>
</evidence>
<keyword evidence="5 6" id="KW-0717">Septation</keyword>
<dbReference type="GO" id="GO:0005940">
    <property type="term" value="C:septin ring"/>
    <property type="evidence" value="ECO:0007669"/>
    <property type="project" value="InterPro"/>
</dbReference>
<protein>
    <recommendedName>
        <fullName evidence="6">Septation ring formation regulator EzrA</fullName>
    </recommendedName>
</protein>
<keyword evidence="2 6" id="KW-1133">Transmembrane helix</keyword>
<keyword evidence="6" id="KW-1003">Cell membrane</keyword>
<accession>A0A1I3XWC1</accession>
<evidence type="ECO:0000256" key="2">
    <source>
        <dbReference type="ARBA" id="ARBA00022989"/>
    </source>
</evidence>
<name>A0A1I3XWC1_9LACT</name>
<dbReference type="GO" id="GO:0000921">
    <property type="term" value="P:septin ring assembly"/>
    <property type="evidence" value="ECO:0007669"/>
    <property type="project" value="InterPro"/>
</dbReference>